<dbReference type="InterPro" id="IPR023393">
    <property type="entry name" value="START-like_dom_sf"/>
</dbReference>
<dbReference type="CDD" id="cd08894">
    <property type="entry name" value="SRPBCC_CalC_Aha1-like_1"/>
    <property type="match status" value="1"/>
</dbReference>
<dbReference type="SUPFAM" id="SSF55961">
    <property type="entry name" value="Bet v1-like"/>
    <property type="match status" value="1"/>
</dbReference>
<proteinExistence type="inferred from homology"/>
<sequence>MGEGWAESLDKAELHLATLDPGTDDRSLIADRLFDAPVELVFEMWTEPAHITNWWGPDGFSTTTHSIDFHPRGFWKFTMHGPDGTDYPNVIKYLEIDRPYRIVYAHGSTESDIQFHVDVRLESKGRQTRLLMRMLMPTVEERNRKADFGAREGLKQTMNRLKDYIEVSQLEKGK</sequence>
<comment type="caution">
    <text evidence="3">The sequence shown here is derived from an EMBL/GenBank/DDBJ whole genome shotgun (WGS) entry which is preliminary data.</text>
</comment>
<dbReference type="Gene3D" id="3.30.530.20">
    <property type="match status" value="1"/>
</dbReference>
<dbReference type="InterPro" id="IPR013538">
    <property type="entry name" value="ASHA1/2-like_C"/>
</dbReference>
<evidence type="ECO:0000313" key="3">
    <source>
        <dbReference type="EMBL" id="KAB2935552.1"/>
    </source>
</evidence>
<accession>A0A833H576</accession>
<dbReference type="PANTHER" id="PTHR36929:SF5">
    <property type="entry name" value="BLR6751 PROTEIN"/>
    <property type="match status" value="1"/>
</dbReference>
<dbReference type="EMBL" id="WBUI01000001">
    <property type="protein sequence ID" value="KAB2935552.1"/>
    <property type="molecule type" value="Genomic_DNA"/>
</dbReference>
<dbReference type="PANTHER" id="PTHR36929">
    <property type="entry name" value="ATTACHMENT SUBUNIT, PUTATIVE-RELATED"/>
    <property type="match status" value="1"/>
</dbReference>
<organism evidence="3 4">
    <name type="scientific">Leptonema illini</name>
    <dbReference type="NCBI Taxonomy" id="183"/>
    <lineage>
        <taxon>Bacteria</taxon>
        <taxon>Pseudomonadati</taxon>
        <taxon>Spirochaetota</taxon>
        <taxon>Spirochaetia</taxon>
        <taxon>Leptospirales</taxon>
        <taxon>Leptospiraceae</taxon>
        <taxon>Leptonema</taxon>
    </lineage>
</organism>
<comment type="similarity">
    <text evidence="1">Belongs to the AHA1 family.</text>
</comment>
<feature type="domain" description="Activator of Hsp90 ATPase homologue 1/2-like C-terminal" evidence="2">
    <location>
        <begin position="35"/>
        <end position="166"/>
    </location>
</feature>
<dbReference type="Pfam" id="PF08327">
    <property type="entry name" value="AHSA1"/>
    <property type="match status" value="1"/>
</dbReference>
<evidence type="ECO:0000259" key="2">
    <source>
        <dbReference type="Pfam" id="PF08327"/>
    </source>
</evidence>
<gene>
    <name evidence="3" type="ORF">F9K24_01740</name>
</gene>
<dbReference type="Proteomes" id="UP000460298">
    <property type="component" value="Unassembled WGS sequence"/>
</dbReference>
<reference evidence="3 4" key="1">
    <citation type="submission" date="2019-10" db="EMBL/GenBank/DDBJ databases">
        <title>Extracellular Electron Transfer in a Candidatus Methanoperedens spp. Enrichment Culture.</title>
        <authorList>
            <person name="Berger S."/>
            <person name="Rangel Shaw D."/>
            <person name="Berben T."/>
            <person name="In 'T Zandt M."/>
            <person name="Frank J."/>
            <person name="Reimann J."/>
            <person name="Jetten M.S.M."/>
            <person name="Welte C.U."/>
        </authorList>
    </citation>
    <scope>NUCLEOTIDE SEQUENCE [LARGE SCALE GENOMIC DNA]</scope>
    <source>
        <strain evidence="3">SB12</strain>
    </source>
</reference>
<protein>
    <submittedName>
        <fullName evidence="3">ATPase</fullName>
    </submittedName>
</protein>
<evidence type="ECO:0000256" key="1">
    <source>
        <dbReference type="ARBA" id="ARBA00006817"/>
    </source>
</evidence>
<dbReference type="AlphaFoldDB" id="A0A833H576"/>
<name>A0A833H576_9LEPT</name>
<evidence type="ECO:0000313" key="4">
    <source>
        <dbReference type="Proteomes" id="UP000460298"/>
    </source>
</evidence>